<dbReference type="STRING" id="29343.CCDG5_0176"/>
<reference evidence="3" key="1">
    <citation type="submission" date="2014-07" db="EMBL/GenBank/DDBJ databases">
        <authorList>
            <person name="Wibberg D."/>
        </authorList>
    </citation>
    <scope>NUCLEOTIDE SEQUENCE [LARGE SCALE GENOMIC DNA]</scope>
    <source>
        <strain evidence="3">DG5</strain>
    </source>
</reference>
<evidence type="ECO:0000256" key="1">
    <source>
        <dbReference type="SAM" id="Phobius"/>
    </source>
</evidence>
<dbReference type="AlphaFoldDB" id="A0A078KQC6"/>
<evidence type="ECO:0000313" key="3">
    <source>
        <dbReference type="Proteomes" id="UP000032431"/>
    </source>
</evidence>
<keyword evidence="1" id="KW-0812">Transmembrane</keyword>
<keyword evidence="3" id="KW-1185">Reference proteome</keyword>
<dbReference type="Proteomes" id="UP000032431">
    <property type="component" value="Chromosome I"/>
</dbReference>
<proteinExistence type="predicted"/>
<gene>
    <name evidence="2" type="ORF">CCDG5_0176</name>
</gene>
<keyword evidence="1" id="KW-0472">Membrane</keyword>
<evidence type="ECO:0000313" key="2">
    <source>
        <dbReference type="EMBL" id="CDZ23319.1"/>
    </source>
</evidence>
<protein>
    <submittedName>
        <fullName evidence="2">Putative membrane protein</fullName>
    </submittedName>
</protein>
<accession>A0A078KQC6</accession>
<name>A0A078KQC6_9FIRM</name>
<organism evidence="2 3">
    <name type="scientific">[Clostridium] cellulosi</name>
    <dbReference type="NCBI Taxonomy" id="29343"/>
    <lineage>
        <taxon>Bacteria</taxon>
        <taxon>Bacillati</taxon>
        <taxon>Bacillota</taxon>
        <taxon>Clostridia</taxon>
        <taxon>Eubacteriales</taxon>
        <taxon>Oscillospiraceae</taxon>
        <taxon>Oscillospiraceae incertae sedis</taxon>
    </lineage>
</organism>
<feature type="transmembrane region" description="Helical" evidence="1">
    <location>
        <begin position="31"/>
        <end position="50"/>
    </location>
</feature>
<dbReference type="KEGG" id="ccel:CCDG5_0176"/>
<keyword evidence="1" id="KW-1133">Transmembrane helix</keyword>
<dbReference type="HOGENOM" id="CLU_2715226_0_0_9"/>
<dbReference type="EMBL" id="LM995447">
    <property type="protein sequence ID" value="CDZ23319.1"/>
    <property type="molecule type" value="Genomic_DNA"/>
</dbReference>
<sequence>MQEFAVCIVLYAILFTFDVVPQIKSQKWKPLWFVFLVYISTFVLIALIIFDIIPRHLNMYLVEAIKFIFRIK</sequence>